<keyword evidence="5 7" id="KW-0131">Cell cycle</keyword>
<feature type="binding site" evidence="5">
    <location>
        <position position="194"/>
    </location>
    <ligand>
        <name>GTP</name>
        <dbReference type="ChEBI" id="CHEBI:37565"/>
    </ligand>
</feature>
<evidence type="ECO:0000313" key="11">
    <source>
        <dbReference type="EMBL" id="UVD81967.1"/>
    </source>
</evidence>
<dbReference type="InterPro" id="IPR003008">
    <property type="entry name" value="Tubulin_FtsZ_GTPase"/>
</dbReference>
<organism evidence="11 12">
    <name type="scientific">Mycoplasma iguanae</name>
    <dbReference type="NCBI Taxonomy" id="292461"/>
    <lineage>
        <taxon>Bacteria</taxon>
        <taxon>Bacillati</taxon>
        <taxon>Mycoplasmatota</taxon>
        <taxon>Mollicutes</taxon>
        <taxon>Mycoplasmataceae</taxon>
        <taxon>Mycoplasma</taxon>
    </lineage>
</organism>
<dbReference type="Pfam" id="PF00091">
    <property type="entry name" value="Tubulin"/>
    <property type="match status" value="1"/>
</dbReference>
<keyword evidence="2 5" id="KW-0547">Nucleotide-binding</keyword>
<feature type="binding site" evidence="5">
    <location>
        <begin position="28"/>
        <end position="32"/>
    </location>
    <ligand>
        <name>GTP</name>
        <dbReference type="ChEBI" id="CHEBI:37565"/>
    </ligand>
</feature>
<dbReference type="Proteomes" id="UP001059252">
    <property type="component" value="Chromosome"/>
</dbReference>
<feature type="binding site" evidence="5">
    <location>
        <position position="147"/>
    </location>
    <ligand>
        <name>GTP</name>
        <dbReference type="ChEBI" id="CHEBI:37565"/>
    </ligand>
</feature>
<dbReference type="HAMAP" id="MF_00909">
    <property type="entry name" value="FtsZ"/>
    <property type="match status" value="1"/>
</dbReference>
<comment type="subcellular location">
    <subcellularLocation>
        <location evidence="5">Cytoplasm</location>
    </subcellularLocation>
    <text evidence="5">Assembles at midcell at the inner surface of the cytoplasmic membrane.</text>
</comment>
<dbReference type="Gene3D" id="3.40.50.1440">
    <property type="entry name" value="Tubulin/FtsZ, GTPase domain"/>
    <property type="match status" value="1"/>
</dbReference>
<sequence length="382" mass="40606">MLNEQQNNLETNVSNEPLAKITIIGVGGGGNNSVDSMIKAKIDGVKFLMANTDLQVLNKYDQDIVIHLGNSAGNRGLGAGANPEVGRQAALETVEEIKTRIQGSDMVIVTAGMGGGTGTGAAPIIAQVAKDMGILTIGIVTTPFAFEGPKRSNNSTDGIEQMKTAVDSLIVISNNKLLEQFGNIPITDSFKYADTILKQTVKTMTDIISVPALVNLDFADVTTVVKDKGLAIIGIGKGSGKDKAVKAAHAAINSPILESSILGAKDLIVNVTGGAKDFSLQDANIVVETIKDAVGGNPNVIFGVAVDNNKDSNDIYVSIIATGLSGKQSSQLEDEEWQEVHENMTEIFTSELDIEEVELQYSRDEEYPEEDLDDDLPPYLKK</sequence>
<reference evidence="11" key="1">
    <citation type="submission" date="2022-08" db="EMBL/GenBank/DDBJ databases">
        <title>Complete genome of Mycoplasma iguanae type strain 2327.</title>
        <authorList>
            <person name="Spergser J."/>
        </authorList>
    </citation>
    <scope>NUCLEOTIDE SEQUENCE</scope>
    <source>
        <strain evidence="11">2327</strain>
    </source>
</reference>
<dbReference type="EMBL" id="CP102734">
    <property type="protein sequence ID" value="UVD81967.1"/>
    <property type="molecule type" value="Genomic_DNA"/>
</dbReference>
<evidence type="ECO:0000256" key="8">
    <source>
        <dbReference type="SAM" id="MobiDB-lite"/>
    </source>
</evidence>
<evidence type="ECO:0000256" key="2">
    <source>
        <dbReference type="ARBA" id="ARBA00022741"/>
    </source>
</evidence>
<evidence type="ECO:0000259" key="9">
    <source>
        <dbReference type="SMART" id="SM00864"/>
    </source>
</evidence>
<accession>A0ABY5RB38</accession>
<evidence type="ECO:0000256" key="4">
    <source>
        <dbReference type="ARBA" id="ARBA00023210"/>
    </source>
</evidence>
<feature type="binding site" evidence="5">
    <location>
        <begin position="116"/>
        <end position="118"/>
    </location>
    <ligand>
        <name>GTP</name>
        <dbReference type="ChEBI" id="CHEBI:37565"/>
    </ligand>
</feature>
<comment type="function">
    <text evidence="5 7">Essential cell division protein that forms a contractile ring structure (Z ring) at the future cell division site. The regulation of the ring assembly controls the timing and the location of cell division. One of the functions of the FtsZ ring is to recruit other cell division proteins to the septum to produce a new cell wall between the dividing cells. Binds GTP and shows GTPase activity.</text>
</comment>
<dbReference type="PANTHER" id="PTHR30314">
    <property type="entry name" value="CELL DIVISION PROTEIN FTSZ-RELATED"/>
    <property type="match status" value="1"/>
</dbReference>
<gene>
    <name evidence="5 11" type="primary">ftsZ</name>
    <name evidence="11" type="ORF">NV226_01520</name>
</gene>
<dbReference type="SUPFAM" id="SSF52490">
    <property type="entry name" value="Tubulin nucleotide-binding domain-like"/>
    <property type="match status" value="1"/>
</dbReference>
<dbReference type="PRINTS" id="PR00423">
    <property type="entry name" value="CELLDVISFTSZ"/>
</dbReference>
<dbReference type="RefSeq" id="WP_258211141.1">
    <property type="nucleotide sequence ID" value="NZ_CP102734.1"/>
</dbReference>
<proteinExistence type="inferred from homology"/>
<comment type="subunit">
    <text evidence="5">Homodimer. Polymerizes to form a dynamic ring structure in a strictly GTP-dependent manner. Interacts directly with several other division proteins.</text>
</comment>
<dbReference type="SUPFAM" id="SSF55307">
    <property type="entry name" value="Tubulin C-terminal domain-like"/>
    <property type="match status" value="1"/>
</dbReference>
<evidence type="ECO:0000313" key="12">
    <source>
        <dbReference type="Proteomes" id="UP001059252"/>
    </source>
</evidence>
<feature type="region of interest" description="Disordered" evidence="8">
    <location>
        <begin position="361"/>
        <end position="382"/>
    </location>
</feature>
<dbReference type="CDD" id="cd02201">
    <property type="entry name" value="FtsZ_type1"/>
    <property type="match status" value="1"/>
</dbReference>
<dbReference type="Gene3D" id="3.30.1330.20">
    <property type="entry name" value="Tubulin/FtsZ, C-terminal domain"/>
    <property type="match status" value="1"/>
</dbReference>
<keyword evidence="3 5" id="KW-0342">GTP-binding</keyword>
<name>A0ABY5RB38_9MOLU</name>
<feature type="binding site" evidence="5">
    <location>
        <position position="151"/>
    </location>
    <ligand>
        <name>GTP</name>
        <dbReference type="ChEBI" id="CHEBI:37565"/>
    </ligand>
</feature>
<dbReference type="PANTHER" id="PTHR30314:SF3">
    <property type="entry name" value="MITOCHONDRIAL DIVISION PROTEIN FSZA"/>
    <property type="match status" value="1"/>
</dbReference>
<feature type="compositionally biased region" description="Acidic residues" evidence="8">
    <location>
        <begin position="366"/>
        <end position="376"/>
    </location>
</feature>
<dbReference type="InterPro" id="IPR036525">
    <property type="entry name" value="Tubulin/FtsZ_GTPase_sf"/>
</dbReference>
<dbReference type="InterPro" id="IPR037103">
    <property type="entry name" value="Tubulin/FtsZ-like_C"/>
</dbReference>
<dbReference type="GO" id="GO:0051301">
    <property type="term" value="P:cell division"/>
    <property type="evidence" value="ECO:0007669"/>
    <property type="project" value="UniProtKB-KW"/>
</dbReference>
<dbReference type="InterPro" id="IPR020805">
    <property type="entry name" value="Cell_div_FtsZ_CS"/>
</dbReference>
<dbReference type="InterPro" id="IPR018316">
    <property type="entry name" value="Tubulin/FtsZ_2-layer-sand-dom"/>
</dbReference>
<evidence type="ECO:0000256" key="6">
    <source>
        <dbReference type="NCBIfam" id="TIGR00065"/>
    </source>
</evidence>
<dbReference type="PROSITE" id="PS01135">
    <property type="entry name" value="FTSZ_2"/>
    <property type="match status" value="1"/>
</dbReference>
<evidence type="ECO:0000256" key="3">
    <source>
        <dbReference type="ARBA" id="ARBA00023134"/>
    </source>
</evidence>
<dbReference type="InterPro" id="IPR000158">
    <property type="entry name" value="Cell_div_FtsZ"/>
</dbReference>
<dbReference type="NCBIfam" id="TIGR00065">
    <property type="entry name" value="ftsZ"/>
    <property type="match status" value="1"/>
</dbReference>
<dbReference type="InterPro" id="IPR024757">
    <property type="entry name" value="FtsZ_C"/>
</dbReference>
<comment type="similarity">
    <text evidence="1 5 7">Belongs to the FtsZ family.</text>
</comment>
<keyword evidence="5 7" id="KW-0132">Cell division</keyword>
<feature type="domain" description="Tubulin/FtsZ GTPase" evidence="9">
    <location>
        <begin position="20"/>
        <end position="212"/>
    </location>
</feature>
<evidence type="ECO:0000256" key="5">
    <source>
        <dbReference type="HAMAP-Rule" id="MF_00909"/>
    </source>
</evidence>
<evidence type="ECO:0000259" key="10">
    <source>
        <dbReference type="SMART" id="SM00865"/>
    </source>
</evidence>
<dbReference type="PROSITE" id="PS01134">
    <property type="entry name" value="FTSZ_1"/>
    <property type="match status" value="1"/>
</dbReference>
<evidence type="ECO:0000256" key="7">
    <source>
        <dbReference type="RuleBase" id="RU000631"/>
    </source>
</evidence>
<dbReference type="SMART" id="SM00865">
    <property type="entry name" value="Tubulin_C"/>
    <property type="match status" value="1"/>
</dbReference>
<keyword evidence="5" id="KW-0963">Cytoplasm</keyword>
<feature type="domain" description="Tubulin/FtsZ 2-layer sandwich" evidence="10">
    <location>
        <begin position="214"/>
        <end position="333"/>
    </location>
</feature>
<keyword evidence="4 5" id="KW-0717">Septation</keyword>
<protein>
    <recommendedName>
        <fullName evidence="5 6">Cell division protein FtsZ</fullName>
    </recommendedName>
</protein>
<dbReference type="InterPro" id="IPR008280">
    <property type="entry name" value="Tub_FtsZ_C"/>
</dbReference>
<dbReference type="Pfam" id="PF12327">
    <property type="entry name" value="FtsZ_C"/>
    <property type="match status" value="1"/>
</dbReference>
<keyword evidence="12" id="KW-1185">Reference proteome</keyword>
<evidence type="ECO:0000256" key="1">
    <source>
        <dbReference type="ARBA" id="ARBA00009690"/>
    </source>
</evidence>
<dbReference type="SMART" id="SM00864">
    <property type="entry name" value="Tubulin"/>
    <property type="match status" value="1"/>
</dbReference>
<dbReference type="InterPro" id="IPR045061">
    <property type="entry name" value="FtsZ/CetZ"/>
</dbReference>